<dbReference type="GO" id="GO:0005524">
    <property type="term" value="F:ATP binding"/>
    <property type="evidence" value="ECO:0007669"/>
    <property type="project" value="UniProtKB-KW"/>
</dbReference>
<dbReference type="SMART" id="SM00487">
    <property type="entry name" value="DEXDc"/>
    <property type="match status" value="1"/>
</dbReference>
<dbReference type="InterPro" id="IPR014001">
    <property type="entry name" value="Helicase_ATP-bd"/>
</dbReference>
<keyword evidence="2" id="KW-0547">Nucleotide-binding</keyword>
<comment type="caution">
    <text evidence="9">The sequence shown here is derived from an EMBL/GenBank/DDBJ whole genome shotgun (WGS) entry which is preliminary data.</text>
</comment>
<dbReference type="OrthoDB" id="3522001at2759"/>
<dbReference type="GO" id="GO:0043138">
    <property type="term" value="F:3'-5' DNA helicase activity"/>
    <property type="evidence" value="ECO:0007669"/>
    <property type="project" value="UniProtKB-EC"/>
</dbReference>
<evidence type="ECO:0000313" key="9">
    <source>
        <dbReference type="EMBL" id="OAA73184.1"/>
    </source>
</evidence>
<dbReference type="GO" id="GO:0009378">
    <property type="term" value="F:four-way junction helicase activity"/>
    <property type="evidence" value="ECO:0007669"/>
    <property type="project" value="TreeGrafter"/>
</dbReference>
<gene>
    <name evidence="9" type="ORF">ISF_00085</name>
</gene>
<dbReference type="InterPro" id="IPR011545">
    <property type="entry name" value="DEAD/DEAH_box_helicase_dom"/>
</dbReference>
<dbReference type="Pfam" id="PF00271">
    <property type="entry name" value="Helicase_C"/>
    <property type="match status" value="1"/>
</dbReference>
<evidence type="ECO:0000256" key="6">
    <source>
        <dbReference type="SAM" id="MobiDB-lite"/>
    </source>
</evidence>
<evidence type="ECO:0000259" key="8">
    <source>
        <dbReference type="PROSITE" id="PS51194"/>
    </source>
</evidence>
<dbReference type="Proteomes" id="UP000076744">
    <property type="component" value="Unassembled WGS sequence"/>
</dbReference>
<evidence type="ECO:0000259" key="7">
    <source>
        <dbReference type="PROSITE" id="PS51192"/>
    </source>
</evidence>
<dbReference type="Gene3D" id="3.40.50.300">
    <property type="entry name" value="P-loop containing nucleotide triphosphate hydrolases"/>
    <property type="match status" value="2"/>
</dbReference>
<keyword evidence="9" id="KW-0378">Hydrolase</keyword>
<feature type="domain" description="Helicase C-terminal" evidence="8">
    <location>
        <begin position="966"/>
        <end position="1099"/>
    </location>
</feature>
<comment type="catalytic activity">
    <reaction evidence="4">
        <text>Couples ATP hydrolysis with the unwinding of duplex DNA by translocating in the 3'-5' direction.</text>
        <dbReference type="EC" id="5.6.2.4"/>
    </reaction>
</comment>
<keyword evidence="9" id="KW-0347">Helicase</keyword>
<evidence type="ECO:0000256" key="1">
    <source>
        <dbReference type="ARBA" id="ARBA00005446"/>
    </source>
</evidence>
<organism evidence="9 10">
    <name type="scientific">Cordyceps fumosorosea (strain ARSEF 2679)</name>
    <name type="common">Isaria fumosorosea</name>
    <dbReference type="NCBI Taxonomy" id="1081104"/>
    <lineage>
        <taxon>Eukaryota</taxon>
        <taxon>Fungi</taxon>
        <taxon>Dikarya</taxon>
        <taxon>Ascomycota</taxon>
        <taxon>Pezizomycotina</taxon>
        <taxon>Sordariomycetes</taxon>
        <taxon>Hypocreomycetidae</taxon>
        <taxon>Hypocreales</taxon>
        <taxon>Cordycipitaceae</taxon>
        <taxon>Cordyceps</taxon>
    </lineage>
</organism>
<dbReference type="GeneID" id="30016377"/>
<reference evidence="9 10" key="1">
    <citation type="journal article" date="2016" name="Genome Biol. Evol.">
        <title>Divergent and convergent evolution of fungal pathogenicity.</title>
        <authorList>
            <person name="Shang Y."/>
            <person name="Xiao G."/>
            <person name="Zheng P."/>
            <person name="Cen K."/>
            <person name="Zhan S."/>
            <person name="Wang C."/>
        </authorList>
    </citation>
    <scope>NUCLEOTIDE SEQUENCE [LARGE SCALE GENOMIC DNA]</scope>
    <source>
        <strain evidence="9 10">ARSEF 2679</strain>
    </source>
</reference>
<dbReference type="RefSeq" id="XP_018708142.1">
    <property type="nucleotide sequence ID" value="XM_018843692.1"/>
</dbReference>
<dbReference type="InterPro" id="IPR001650">
    <property type="entry name" value="Helicase_C-like"/>
</dbReference>
<dbReference type="EMBL" id="AZHB01000001">
    <property type="protein sequence ID" value="OAA73184.1"/>
    <property type="molecule type" value="Genomic_DNA"/>
</dbReference>
<dbReference type="Pfam" id="PF00270">
    <property type="entry name" value="DEAD"/>
    <property type="match status" value="1"/>
</dbReference>
<dbReference type="InterPro" id="IPR027417">
    <property type="entry name" value="P-loop_NTPase"/>
</dbReference>
<feature type="compositionally biased region" description="Basic and acidic residues" evidence="6">
    <location>
        <begin position="718"/>
        <end position="728"/>
    </location>
</feature>
<dbReference type="GO" id="GO:0005737">
    <property type="term" value="C:cytoplasm"/>
    <property type="evidence" value="ECO:0007669"/>
    <property type="project" value="TreeGrafter"/>
</dbReference>
<dbReference type="PROSITE" id="PS51194">
    <property type="entry name" value="HELICASE_CTER"/>
    <property type="match status" value="1"/>
</dbReference>
<protein>
    <recommendedName>
        <fullName evidence="5">DNA 3'-5' helicase</fullName>
        <ecNumber evidence="5">5.6.2.4</ecNumber>
    </recommendedName>
</protein>
<dbReference type="GO" id="GO:0003676">
    <property type="term" value="F:nucleic acid binding"/>
    <property type="evidence" value="ECO:0007669"/>
    <property type="project" value="InterPro"/>
</dbReference>
<evidence type="ECO:0000256" key="2">
    <source>
        <dbReference type="ARBA" id="ARBA00022741"/>
    </source>
</evidence>
<accession>A0A162LNA7</accession>
<name>A0A162LNA7_CORFA</name>
<dbReference type="AlphaFoldDB" id="A0A162LNA7"/>
<dbReference type="EC" id="5.6.2.4" evidence="5"/>
<comment type="similarity">
    <text evidence="1">Belongs to the helicase family. RecQ subfamily.</text>
</comment>
<feature type="compositionally biased region" description="Basic and acidic residues" evidence="6">
    <location>
        <begin position="10"/>
        <end position="21"/>
    </location>
</feature>
<dbReference type="GO" id="GO:0000724">
    <property type="term" value="P:double-strand break repair via homologous recombination"/>
    <property type="evidence" value="ECO:0007669"/>
    <property type="project" value="TreeGrafter"/>
</dbReference>
<dbReference type="PANTHER" id="PTHR13710">
    <property type="entry name" value="DNA HELICASE RECQ FAMILY MEMBER"/>
    <property type="match status" value="1"/>
</dbReference>
<feature type="region of interest" description="Disordered" evidence="6">
    <location>
        <begin position="1"/>
        <end position="22"/>
    </location>
</feature>
<dbReference type="SUPFAM" id="SSF52540">
    <property type="entry name" value="P-loop containing nucleoside triphosphate hydrolases"/>
    <property type="match status" value="1"/>
</dbReference>
<dbReference type="SMART" id="SM00490">
    <property type="entry name" value="HELICc"/>
    <property type="match status" value="1"/>
</dbReference>
<proteinExistence type="inferred from homology"/>
<evidence type="ECO:0000313" key="10">
    <source>
        <dbReference type="Proteomes" id="UP000076744"/>
    </source>
</evidence>
<evidence type="ECO:0000256" key="3">
    <source>
        <dbReference type="ARBA" id="ARBA00022840"/>
    </source>
</evidence>
<dbReference type="STRING" id="1081104.A0A162LNA7"/>
<feature type="domain" description="Helicase ATP-binding" evidence="7">
    <location>
        <begin position="774"/>
        <end position="938"/>
    </location>
</feature>
<feature type="region of interest" description="Disordered" evidence="6">
    <location>
        <begin position="715"/>
        <end position="740"/>
    </location>
</feature>
<evidence type="ECO:0000256" key="5">
    <source>
        <dbReference type="ARBA" id="ARBA00034808"/>
    </source>
</evidence>
<dbReference type="PANTHER" id="PTHR13710:SF154">
    <property type="entry name" value="RECQ HELICASE, PUTATIVE (AFU_ORTHOLOGUE AFUA_6G14720)-RELATED"/>
    <property type="match status" value="1"/>
</dbReference>
<dbReference type="PROSITE" id="PS51192">
    <property type="entry name" value="HELICASE_ATP_BIND_1"/>
    <property type="match status" value="1"/>
</dbReference>
<evidence type="ECO:0000256" key="4">
    <source>
        <dbReference type="ARBA" id="ARBA00034617"/>
    </source>
</evidence>
<keyword evidence="10" id="KW-1185">Reference proteome</keyword>
<sequence>MIEETMFDLNEERRQRLETGDGRTGLTNDSTWVKEMKWAQHFSGKNFRQIHEATHSIRSAGMKGTKRQPDDEAAKQEAKALDLLCESLDREVDRCSWRVKAVPKEVLQYLHGIEAGKPNSLPFSYDKGERSRQKYKAIGYRYLGFCWRAHQLGRVRAKEELGMVFTEEQWGHISDIVEEIRTELGRLSNPRNKELLPTDDSGYLSEDSNIGAEDEYDGHMAAEARTSLDQAVFCFMAASIKCKVGGTWYSNALLCFCAAAGVHGASEGYQEAWLYTGTLAALQWLIRLFFLEDYWQGRPLALDEVDVAAMEGFREEHARWMCVGTFTVMSRIINWMAYGKGHRNKTGGTPSVRWSEDESTLYHNGDELVVSEFQHMARDMIVQADTIANQLFRGQWDELSQSILMSRIKDHMARRGTGQSFVHDDRNQWLEPGPGKVLRAIETSVFNPTTATWKYNNVHRWLQRLRRFRELLYAISHIWGGQPGRGPEVATMRHCDSQQLTRNVLVLDGQLTFITDRDKMKAIRDHGRKVARFLPDPAGRLVVAYIAWLLPAEQMLLRRCSLPEPEASEVEFMWRHRASKAWDTDRLSNILGRLTQEHVKLRMGVARYRVVAIELGRRVRGLVMKQVESQAGEADDGEELEIDDFTGEVIRYQGGYNIVWDLQGTHGTKIARQGYAVHIGVPGRLQPELLATFRSISRLWHQFLREGGLEAGGVQRRLAGDDGGSERACKRRRVSKDDKDGENFERRIVHGLQRLMGPSATWKSAKQAECMRMIASLDGDRCGLCILPTGAGKSLLFMIPAVMDEGGTSVVIVPYTALRLDLYEKARERGVDVIMLEPAAIAEQEQMPRTARMVIVSADSCEVESVRAYLDMLHKEELLGRIFIDEAHVAITETTFRQKLVQLNTAARYRRPVVLLTATLPVRFEKWFHRALLAGDAVTIRDEALKLNCRYEVEMVKPGTATVDDRVVQLVSGISSTMVSGQRGVVYCRSIDQCKAVAEAIGCPAHHGGMVAEEQASARVGWASGKGHRWIAATTGLGTGIDIEGIVSVIHAGLPYGIVDFIQQTGRGARRNGETASTIKNKECLPPWLHTAAWKRALY</sequence>
<dbReference type="GO" id="GO:0005694">
    <property type="term" value="C:chromosome"/>
    <property type="evidence" value="ECO:0007669"/>
    <property type="project" value="TreeGrafter"/>
</dbReference>
<keyword evidence="3" id="KW-0067">ATP-binding</keyword>